<feature type="domain" description="N-acetyltransferase" evidence="1">
    <location>
        <begin position="5"/>
        <end position="165"/>
    </location>
</feature>
<dbReference type="InterPro" id="IPR016181">
    <property type="entry name" value="Acyl_CoA_acyltransferase"/>
</dbReference>
<dbReference type="RefSeq" id="WP_050373970.1">
    <property type="nucleotide sequence ID" value="NZ_KQ257831.1"/>
</dbReference>
<accession>A0A0L0JRQ7</accession>
<comment type="caution">
    <text evidence="2">The sequence shown here is derived from an EMBL/GenBank/DDBJ whole genome shotgun (WGS) entry which is preliminary data.</text>
</comment>
<dbReference type="InterPro" id="IPR000182">
    <property type="entry name" value="GNAT_dom"/>
</dbReference>
<keyword evidence="2" id="KW-0808">Transferase</keyword>
<dbReference type="GO" id="GO:0016747">
    <property type="term" value="F:acyltransferase activity, transferring groups other than amino-acyl groups"/>
    <property type="evidence" value="ECO:0007669"/>
    <property type="project" value="InterPro"/>
</dbReference>
<dbReference type="Pfam" id="PF00583">
    <property type="entry name" value="Acetyltransf_1"/>
    <property type="match status" value="1"/>
</dbReference>
<dbReference type="AlphaFoldDB" id="A0A0L0JRQ7"/>
<dbReference type="EMBL" id="JPPY01000191">
    <property type="protein sequence ID" value="KND28174.1"/>
    <property type="molecule type" value="Genomic_DNA"/>
</dbReference>
<dbReference type="Gene3D" id="3.40.630.30">
    <property type="match status" value="1"/>
</dbReference>
<reference evidence="3" key="1">
    <citation type="submission" date="2014-07" db="EMBL/GenBank/DDBJ databases">
        <title>Genome sequencing of plant-pathogenic Streptomyces species.</title>
        <authorList>
            <person name="Harrison J."/>
            <person name="Sapp M."/>
            <person name="Thwaites R."/>
            <person name="Studholme D.J."/>
        </authorList>
    </citation>
    <scope>NUCLEOTIDE SEQUENCE [LARGE SCALE GENOMIC DNA]</scope>
    <source>
        <strain evidence="3">NCPPB 4445</strain>
    </source>
</reference>
<evidence type="ECO:0000313" key="2">
    <source>
        <dbReference type="EMBL" id="KND28174.1"/>
    </source>
</evidence>
<organism evidence="2 3">
    <name type="scientific">Streptomyces acidiscabies</name>
    <dbReference type="NCBI Taxonomy" id="42234"/>
    <lineage>
        <taxon>Bacteria</taxon>
        <taxon>Bacillati</taxon>
        <taxon>Actinomycetota</taxon>
        <taxon>Actinomycetes</taxon>
        <taxon>Kitasatosporales</taxon>
        <taxon>Streptomycetaceae</taxon>
        <taxon>Streptomyces</taxon>
    </lineage>
</organism>
<name>A0A0L0JRQ7_9ACTN</name>
<protein>
    <submittedName>
        <fullName evidence="2">GCN5 family acetyltransferase</fullName>
    </submittedName>
</protein>
<dbReference type="SUPFAM" id="SSF55729">
    <property type="entry name" value="Acyl-CoA N-acyltransferases (Nat)"/>
    <property type="match status" value="1"/>
</dbReference>
<sequence>MAGQVAVRQMDEEVLEELLAVAVEDAAPEDVMPPVAGPPGWTARRRDAFRDWHRSRFPGLAGPLRESTFAVVHDGAVVGSARLAARDSPDVLETGMWLGRSQRGLGIGTAALRILLDEAAKAGARTVVADTMAHNTAALTALRRNGATLTTSRDSIDVLAELTPRETPPNPGSADGR</sequence>
<evidence type="ECO:0000259" key="1">
    <source>
        <dbReference type="PROSITE" id="PS51186"/>
    </source>
</evidence>
<dbReference type="CDD" id="cd04301">
    <property type="entry name" value="NAT_SF"/>
    <property type="match status" value="1"/>
</dbReference>
<gene>
    <name evidence="2" type="ORF">IQ63_33670</name>
</gene>
<evidence type="ECO:0000313" key="3">
    <source>
        <dbReference type="Proteomes" id="UP000037151"/>
    </source>
</evidence>
<dbReference type="PROSITE" id="PS51186">
    <property type="entry name" value="GNAT"/>
    <property type="match status" value="1"/>
</dbReference>
<proteinExistence type="predicted"/>
<dbReference type="Proteomes" id="UP000037151">
    <property type="component" value="Unassembled WGS sequence"/>
</dbReference>
<dbReference type="PATRIC" id="fig|42234.21.peg.6937"/>